<proteinExistence type="predicted"/>
<sequence length="121" mass="12921">MYGPGGSGTQGASGTARNPNFAFYGGAGGTCPDQRLTNRTNLVHNGVRHDMHILTVRGSIHTESQPTAAATYPRSPSLHIVHNFGRSPCFSPGFSPPPPHQTHTWPPARSFSPQPPNLLLN</sequence>
<feature type="non-terminal residue" evidence="2">
    <location>
        <position position="121"/>
    </location>
</feature>
<evidence type="ECO:0000313" key="2">
    <source>
        <dbReference type="EMBL" id="GIL98970.1"/>
    </source>
</evidence>
<gene>
    <name evidence="2" type="ORF">Vretimale_4195</name>
</gene>
<dbReference type="Proteomes" id="UP000722791">
    <property type="component" value="Unassembled WGS sequence"/>
</dbReference>
<evidence type="ECO:0000313" key="3">
    <source>
        <dbReference type="Proteomes" id="UP000722791"/>
    </source>
</evidence>
<reference evidence="2" key="1">
    <citation type="journal article" date="2021" name="Proc. Natl. Acad. Sci. U.S.A.">
        <title>Three genomes in the algal genus Volvox reveal the fate of a haploid sex-determining region after a transition to homothallism.</title>
        <authorList>
            <person name="Yamamoto K."/>
            <person name="Hamaji T."/>
            <person name="Kawai-Toyooka H."/>
            <person name="Matsuzaki R."/>
            <person name="Takahashi F."/>
            <person name="Nishimura Y."/>
            <person name="Kawachi M."/>
            <person name="Noguchi H."/>
            <person name="Minakuchi Y."/>
            <person name="Umen J.G."/>
            <person name="Toyoda A."/>
            <person name="Nozaki H."/>
        </authorList>
    </citation>
    <scope>NUCLEOTIDE SEQUENCE</scope>
    <source>
        <strain evidence="2">NIES-3785</strain>
    </source>
</reference>
<feature type="region of interest" description="Disordered" evidence="1">
    <location>
        <begin position="90"/>
        <end position="121"/>
    </location>
</feature>
<comment type="caution">
    <text evidence="2">The sequence shown here is derived from an EMBL/GenBank/DDBJ whole genome shotgun (WGS) entry which is preliminary data.</text>
</comment>
<dbReference type="AlphaFoldDB" id="A0A8J4DAI9"/>
<organism evidence="2 3">
    <name type="scientific">Volvox reticuliferus</name>
    <dbReference type="NCBI Taxonomy" id="1737510"/>
    <lineage>
        <taxon>Eukaryota</taxon>
        <taxon>Viridiplantae</taxon>
        <taxon>Chlorophyta</taxon>
        <taxon>core chlorophytes</taxon>
        <taxon>Chlorophyceae</taxon>
        <taxon>CS clade</taxon>
        <taxon>Chlamydomonadales</taxon>
        <taxon>Volvocaceae</taxon>
        <taxon>Volvox</taxon>
    </lineage>
</organism>
<dbReference type="EMBL" id="BNCQ01000006">
    <property type="protein sequence ID" value="GIL98970.1"/>
    <property type="molecule type" value="Genomic_DNA"/>
</dbReference>
<evidence type="ECO:0000256" key="1">
    <source>
        <dbReference type="SAM" id="MobiDB-lite"/>
    </source>
</evidence>
<name>A0A8J4DAI9_9CHLO</name>
<protein>
    <submittedName>
        <fullName evidence="2">Uncharacterized protein</fullName>
    </submittedName>
</protein>
<accession>A0A8J4DAI9</accession>